<keyword evidence="2" id="KW-0812">Transmembrane</keyword>
<feature type="region of interest" description="Disordered" evidence="1">
    <location>
        <begin position="16"/>
        <end position="115"/>
    </location>
</feature>
<feature type="transmembrane region" description="Helical" evidence="2">
    <location>
        <begin position="240"/>
        <end position="261"/>
    </location>
</feature>
<feature type="region of interest" description="Disordered" evidence="1">
    <location>
        <begin position="714"/>
        <end position="756"/>
    </location>
</feature>
<feature type="transmembrane region" description="Helical" evidence="2">
    <location>
        <begin position="1767"/>
        <end position="1784"/>
    </location>
</feature>
<dbReference type="Proteomes" id="UP000186817">
    <property type="component" value="Unassembled WGS sequence"/>
</dbReference>
<keyword evidence="2" id="KW-0472">Membrane</keyword>
<dbReference type="InterPro" id="IPR011989">
    <property type="entry name" value="ARM-like"/>
</dbReference>
<name>A0A1Q9ES66_SYMMI</name>
<accession>A0A1Q9ES66</accession>
<dbReference type="InterPro" id="IPR016024">
    <property type="entry name" value="ARM-type_fold"/>
</dbReference>
<feature type="transmembrane region" description="Helical" evidence="2">
    <location>
        <begin position="1527"/>
        <end position="1546"/>
    </location>
</feature>
<dbReference type="OrthoDB" id="10376962at2759"/>
<feature type="compositionally biased region" description="Basic and acidic residues" evidence="1">
    <location>
        <begin position="733"/>
        <end position="748"/>
    </location>
</feature>
<feature type="transmembrane region" description="Helical" evidence="2">
    <location>
        <begin position="176"/>
        <end position="197"/>
    </location>
</feature>
<evidence type="ECO:0000256" key="2">
    <source>
        <dbReference type="SAM" id="Phobius"/>
    </source>
</evidence>
<feature type="compositionally biased region" description="Basic and acidic residues" evidence="1">
    <location>
        <begin position="32"/>
        <end position="48"/>
    </location>
</feature>
<dbReference type="Gene3D" id="1.25.10.10">
    <property type="entry name" value="Leucine-rich Repeat Variant"/>
    <property type="match status" value="1"/>
</dbReference>
<comment type="caution">
    <text evidence="3">The sequence shown here is derived from an EMBL/GenBank/DDBJ whole genome shotgun (WGS) entry which is preliminary data.</text>
</comment>
<feature type="transmembrane region" description="Helical" evidence="2">
    <location>
        <begin position="323"/>
        <end position="342"/>
    </location>
</feature>
<feature type="transmembrane region" description="Helical" evidence="2">
    <location>
        <begin position="1169"/>
        <end position="1190"/>
    </location>
</feature>
<dbReference type="SUPFAM" id="SSF48371">
    <property type="entry name" value="ARM repeat"/>
    <property type="match status" value="1"/>
</dbReference>
<keyword evidence="4" id="KW-1185">Reference proteome</keyword>
<gene>
    <name evidence="3" type="ORF">AK812_SmicGene6052</name>
</gene>
<feature type="transmembrane region" description="Helical" evidence="2">
    <location>
        <begin position="209"/>
        <end position="228"/>
    </location>
</feature>
<organism evidence="3 4">
    <name type="scientific">Symbiodinium microadriaticum</name>
    <name type="common">Dinoflagellate</name>
    <name type="synonym">Zooxanthella microadriatica</name>
    <dbReference type="NCBI Taxonomy" id="2951"/>
    <lineage>
        <taxon>Eukaryota</taxon>
        <taxon>Sar</taxon>
        <taxon>Alveolata</taxon>
        <taxon>Dinophyceae</taxon>
        <taxon>Suessiales</taxon>
        <taxon>Symbiodiniaceae</taxon>
        <taxon>Symbiodinium</taxon>
    </lineage>
</organism>
<feature type="compositionally biased region" description="Gly residues" evidence="1">
    <location>
        <begin position="54"/>
        <end position="63"/>
    </location>
</feature>
<reference evidence="3 4" key="1">
    <citation type="submission" date="2016-02" db="EMBL/GenBank/DDBJ databases">
        <title>Genome analysis of coral dinoflagellate symbionts highlights evolutionary adaptations to a symbiotic lifestyle.</title>
        <authorList>
            <person name="Aranda M."/>
            <person name="Li Y."/>
            <person name="Liew Y.J."/>
            <person name="Baumgarten S."/>
            <person name="Simakov O."/>
            <person name="Wilson M."/>
            <person name="Piel J."/>
            <person name="Ashoor H."/>
            <person name="Bougouffa S."/>
            <person name="Bajic V.B."/>
            <person name="Ryu T."/>
            <person name="Ravasi T."/>
            <person name="Bayer T."/>
            <person name="Micklem G."/>
            <person name="Kim H."/>
            <person name="Bhak J."/>
            <person name="Lajeunesse T.C."/>
            <person name="Voolstra C.R."/>
        </authorList>
    </citation>
    <scope>NUCLEOTIDE SEQUENCE [LARGE SCALE GENOMIC DNA]</scope>
    <source>
        <strain evidence="3 4">CCMP2467</strain>
    </source>
</reference>
<protein>
    <submittedName>
        <fullName evidence="3">Uncharacterized protein</fullName>
    </submittedName>
</protein>
<evidence type="ECO:0000256" key="1">
    <source>
        <dbReference type="SAM" id="MobiDB-lite"/>
    </source>
</evidence>
<evidence type="ECO:0000313" key="4">
    <source>
        <dbReference type="Proteomes" id="UP000186817"/>
    </source>
</evidence>
<feature type="transmembrane region" description="Helical" evidence="2">
    <location>
        <begin position="1307"/>
        <end position="1327"/>
    </location>
</feature>
<feature type="transmembrane region" description="Helical" evidence="2">
    <location>
        <begin position="1805"/>
        <end position="1825"/>
    </location>
</feature>
<feature type="transmembrane region" description="Helical" evidence="2">
    <location>
        <begin position="378"/>
        <end position="395"/>
    </location>
</feature>
<dbReference type="EMBL" id="LSRX01000081">
    <property type="protein sequence ID" value="OLQ10270.1"/>
    <property type="molecule type" value="Genomic_DNA"/>
</dbReference>
<sequence>MLCCRSAAAATPALRAATEANTEGEQDASGWEVKEGFEAERISSKEEGSEMEEGSGGGGGGDCGRAAKQDGGATRRRHTAAKRPESNTGGLLGRPAPGSGRHRRRHASPPGMSALVETDTTSFSASFEYACDLMIWSAGSYALGPTQYRWPVRRLCRQETGLLHEAGWTGLGRGAGLIRCLVSFVIYVPFNLVLNVTTFLSPSLLRQLALLRLAAFLVAWLAVVYQAHFSPDFADEIVTAHNIALCSLSAVGFLLHVVLLLQQVRTGRFRDARLLGQPDSGEGEARSLLAAEGAWPYYPSPLPSPQYSSNSNTTMTNDHHQEVLLPCYSLVLRAVLLVLLGRSAQMKLAVILATSVVSFIIVCGLTFGGVMTNFNSSWSGFVISFSFPVFFWIAGRMQESIEENLSLALKDLARRMTMEHEAATQMQEISEGLFREAFCTASKGALSLKVESQKAPVLKPSAAPLSAAFIYQALELALPGLYGASLRGYFSSMKAGSSSSRARGRLQSIAFAITKKQRGSSQGPSYDHGNQRRFGRQWIRGRFNRRPHNRYNALKDADQAPKFVSQERGGLLYERVGEAAVGPEMAESLQQKPGIAEKTDSACHTSSCDACFYRGGDGEKTRSCIIEVQPDNGGFASELRIQTFMSRNHLWGPQKAISIPPWQIMADFEGPHLQARFSLSSLKGKGEILASGAAMPGRVLCCLSAVAVTPALRPPTEANTEGKQDASGWEVQEGFKAERISSEEKGSEMEEASAEEEEETVDELLRKMAEQPADAALQLRGLEAMQGGSWDPHLAAAAIVAAMQAHPQDRALQLEACRAALDHIFEKEEEAEIMQRAVSLMEHGLIAPVRVAIQEQSDDHRLFDAAVEVLFRMYQSAIQRNSYIASEALLRDEDAAIVALLVARLQGLAEAPEPLAAAASAETIALLLSCYGAGGPEAKRAVAAAGPVPKLLSCLEVLQESEGFQEWGCLLLNNLAGGPPEVKEELLRAGAVGGLGAALQRALAVEGSGSVRRFCCAALGSLGSGISEDLRHKLQDPDAIDAVCRVLREDRSDRATRSPAVAYLLHLAELPAARPILEEAQAVEALLLTGVRHDEVFGPAATVLAYFPADRVSQKVELTKVPCEECQPLLEAAASRRVTTLGLVKDTVLPLADVILDVLNFIDLVKRRYFLWMACLLCGLIFNGIASATLQQARPGRAMLNFFTFGTSGQVAEGLESYAKGVKTETLLRQKMVEGLESVLSLLVTADALAVAGNLADVPELSPASAGLKWASVGLSVACLSLLAHDLDKKAIHECEDLSHLRRMSSFRILAFHISEVLAALVVVLFASATRPWGLPCLAGAVALSTLVLHFRSFQSLEGNWIVTTDGLDKGDKVCIAGEHVFLAGQDWALDLKAGGMSALVQTDTTSFSASFEDACDLMIWSAGSYASGANSFIGWAEMRFCRQETALLHEAGWIGLGRGAGLARCLVSFLIYVPFTLVLNVTTFLSPSLLRQLALLRLAAFLAAWMAVVYQAHFSPDFVEEIVTPHNIALCSLAAVGLLLHLVLLREQVQAGRFSHARLQERPNSGEGVTNFNSSWSGFVISFSFPVFFWIAGPSGALCSFGREAEATLKESIEENLSLALKDLARRSVTVVFKFQLAGFYLSVGGRKHAQRHRDTDRGGDGEKTRSRIIEVQPDNGGPVQSAKQDLELGLKLRLLRITRLTEIVVLSYLWVGKDFPLKECSRGMDCVGLAFRAVQEEVVQVGLLWKPSALDDLDFRLMLEELKGISLPVFGFLDVACWFYNGPRSSSVWQKQLRHSHLHRHDITAGLNTIAVAIAWAIAMPAFTSSFPSSPQFRGISGLA</sequence>
<feature type="transmembrane region" description="Helical" evidence="2">
    <location>
        <begin position="1495"/>
        <end position="1515"/>
    </location>
</feature>
<evidence type="ECO:0000313" key="3">
    <source>
        <dbReference type="EMBL" id="OLQ10270.1"/>
    </source>
</evidence>
<proteinExistence type="predicted"/>
<feature type="transmembrane region" description="Helical" evidence="2">
    <location>
        <begin position="348"/>
        <end position="371"/>
    </location>
</feature>
<keyword evidence="2" id="KW-1133">Transmembrane helix</keyword>